<sequence length="377" mass="41649">MKQSRTRLTNISTGVAKREPDRQCDAIMLRLAKNEADRKMSRSTVNLVLENCNALSPGIAISSSDSKIFAVYFWSLMNGTNNTCNYLASAFFQSESDVSEWYYCLQSVMNAMIPYFDNCYSKPNASYSLNSTYYVDPVTFQSWCYYLVGVSLIISPAPTLNYVLPALETAPLYATSEPCRSAVLSYRDVYSNNSDGCVYYTYAAYLGYFYACFNATTVSDSFSLNVHYSIPSIYEIWCKARWDINIQSPSIAALTSSGDGIVPTGMQSNVVSDTTLNSSSEVALILASLLVVVFLGFTAVLTRRFFQRKFENFNSNSGDNSNIFVTAGADDDAPPGEDIPLPLYTDRPDPAVDVTPAVPELSSTSQTDTLPPQYSQN</sequence>
<feature type="compositionally biased region" description="Polar residues" evidence="1">
    <location>
        <begin position="361"/>
        <end position="377"/>
    </location>
</feature>
<keyword evidence="2" id="KW-0472">Membrane</keyword>
<reference evidence="3" key="1">
    <citation type="submission" date="2020-05" db="EMBL/GenBank/DDBJ databases">
        <title>Phylogenomic resolution of chytrid fungi.</title>
        <authorList>
            <person name="Stajich J.E."/>
            <person name="Amses K."/>
            <person name="Simmons R."/>
            <person name="Seto K."/>
            <person name="Myers J."/>
            <person name="Bonds A."/>
            <person name="Quandt C.A."/>
            <person name="Barry K."/>
            <person name="Liu P."/>
            <person name="Grigoriev I."/>
            <person name="Longcore J.E."/>
            <person name="James T.Y."/>
        </authorList>
    </citation>
    <scope>NUCLEOTIDE SEQUENCE</scope>
    <source>
        <strain evidence="3">JEL0513</strain>
    </source>
</reference>
<keyword evidence="2" id="KW-0812">Transmembrane</keyword>
<protein>
    <submittedName>
        <fullName evidence="3">Uncharacterized protein</fullName>
    </submittedName>
</protein>
<proteinExistence type="predicted"/>
<dbReference type="Proteomes" id="UP001211907">
    <property type="component" value="Unassembled WGS sequence"/>
</dbReference>
<evidence type="ECO:0000256" key="1">
    <source>
        <dbReference type="SAM" id="MobiDB-lite"/>
    </source>
</evidence>
<gene>
    <name evidence="3" type="ORF">HK100_007510</name>
</gene>
<evidence type="ECO:0000256" key="2">
    <source>
        <dbReference type="SAM" id="Phobius"/>
    </source>
</evidence>
<comment type="caution">
    <text evidence="3">The sequence shown here is derived from an EMBL/GenBank/DDBJ whole genome shotgun (WGS) entry which is preliminary data.</text>
</comment>
<evidence type="ECO:0000313" key="3">
    <source>
        <dbReference type="EMBL" id="KAJ3090224.1"/>
    </source>
</evidence>
<feature type="region of interest" description="Disordered" evidence="1">
    <location>
        <begin position="324"/>
        <end position="377"/>
    </location>
</feature>
<organism evidence="3 4">
    <name type="scientific">Physocladia obscura</name>
    <dbReference type="NCBI Taxonomy" id="109957"/>
    <lineage>
        <taxon>Eukaryota</taxon>
        <taxon>Fungi</taxon>
        <taxon>Fungi incertae sedis</taxon>
        <taxon>Chytridiomycota</taxon>
        <taxon>Chytridiomycota incertae sedis</taxon>
        <taxon>Chytridiomycetes</taxon>
        <taxon>Chytridiales</taxon>
        <taxon>Chytriomycetaceae</taxon>
        <taxon>Physocladia</taxon>
    </lineage>
</organism>
<keyword evidence="2" id="KW-1133">Transmembrane helix</keyword>
<keyword evidence="4" id="KW-1185">Reference proteome</keyword>
<evidence type="ECO:0000313" key="4">
    <source>
        <dbReference type="Proteomes" id="UP001211907"/>
    </source>
</evidence>
<name>A0AAD5SNV4_9FUNG</name>
<dbReference type="EMBL" id="JADGJH010003546">
    <property type="protein sequence ID" value="KAJ3090224.1"/>
    <property type="molecule type" value="Genomic_DNA"/>
</dbReference>
<accession>A0AAD5SNV4</accession>
<dbReference type="AlphaFoldDB" id="A0AAD5SNV4"/>
<feature type="transmembrane region" description="Helical" evidence="2">
    <location>
        <begin position="282"/>
        <end position="301"/>
    </location>
</feature>